<sequence>MAPAANLTSALPASPEPPPRPQPRNPADLFWSFTWLALQGFGGVLAVVQRELVEKKRWMTNEEFVEDWAVAQIMPGPNVVNLSIMIGDRYFGLRGAFAALAGMLTFPLILVLALAVVYAQFASHPAVAGALRGMGAVAAGLIAGVAIKLFSSIKSHPLGRPLCVAFLALTIVAMVVLRWPLWWILPVIGGAACVLTWRKLAP</sequence>
<feature type="transmembrane region" description="Helical" evidence="8">
    <location>
        <begin position="158"/>
        <end position="177"/>
    </location>
</feature>
<evidence type="ECO:0000256" key="6">
    <source>
        <dbReference type="ARBA" id="ARBA00023136"/>
    </source>
</evidence>
<evidence type="ECO:0000256" key="1">
    <source>
        <dbReference type="ARBA" id="ARBA00004651"/>
    </source>
</evidence>
<dbReference type="OrthoDB" id="8596378at2"/>
<dbReference type="PANTHER" id="PTHR43663:SF1">
    <property type="entry name" value="CHROMATE TRANSPORTER"/>
    <property type="match status" value="1"/>
</dbReference>
<organism evidence="9 10">
    <name type="scientific">Acidovorax kalamii</name>
    <dbReference type="NCBI Taxonomy" id="2004485"/>
    <lineage>
        <taxon>Bacteria</taxon>
        <taxon>Pseudomonadati</taxon>
        <taxon>Pseudomonadota</taxon>
        <taxon>Betaproteobacteria</taxon>
        <taxon>Burkholderiales</taxon>
        <taxon>Comamonadaceae</taxon>
        <taxon>Acidovorax</taxon>
    </lineage>
</organism>
<evidence type="ECO:0000313" key="10">
    <source>
        <dbReference type="Proteomes" id="UP000215441"/>
    </source>
</evidence>
<dbReference type="Proteomes" id="UP000215441">
    <property type="component" value="Unassembled WGS sequence"/>
</dbReference>
<keyword evidence="10" id="KW-1185">Reference proteome</keyword>
<dbReference type="AlphaFoldDB" id="A0A235EJU9"/>
<evidence type="ECO:0000256" key="5">
    <source>
        <dbReference type="ARBA" id="ARBA00022989"/>
    </source>
</evidence>
<dbReference type="GO" id="GO:0005886">
    <property type="term" value="C:plasma membrane"/>
    <property type="evidence" value="ECO:0007669"/>
    <property type="project" value="UniProtKB-SubCell"/>
</dbReference>
<feature type="compositionally biased region" description="Polar residues" evidence="7">
    <location>
        <begin position="1"/>
        <end position="11"/>
    </location>
</feature>
<evidence type="ECO:0000313" key="9">
    <source>
        <dbReference type="EMBL" id="OYD49299.1"/>
    </source>
</evidence>
<reference evidence="9 10" key="1">
    <citation type="submission" date="2017-07" db="EMBL/GenBank/DDBJ databases">
        <title>Acidovorax KNDSW TSA 6 genome sequence and assembly.</title>
        <authorList>
            <person name="Mayilraj S."/>
        </authorList>
    </citation>
    <scope>NUCLEOTIDE SEQUENCE [LARGE SCALE GENOMIC DNA]</scope>
    <source>
        <strain evidence="9 10">KNDSW-TSA6</strain>
    </source>
</reference>
<evidence type="ECO:0000256" key="3">
    <source>
        <dbReference type="ARBA" id="ARBA00022475"/>
    </source>
</evidence>
<dbReference type="GO" id="GO:0015109">
    <property type="term" value="F:chromate transmembrane transporter activity"/>
    <property type="evidence" value="ECO:0007669"/>
    <property type="project" value="InterPro"/>
</dbReference>
<name>A0A235EJU9_9BURK</name>
<feature type="compositionally biased region" description="Pro residues" evidence="7">
    <location>
        <begin position="14"/>
        <end position="23"/>
    </location>
</feature>
<feature type="transmembrane region" description="Helical" evidence="8">
    <location>
        <begin position="130"/>
        <end position="151"/>
    </location>
</feature>
<evidence type="ECO:0000256" key="8">
    <source>
        <dbReference type="SAM" id="Phobius"/>
    </source>
</evidence>
<feature type="transmembrane region" description="Helical" evidence="8">
    <location>
        <begin position="29"/>
        <end position="48"/>
    </location>
</feature>
<feature type="transmembrane region" description="Helical" evidence="8">
    <location>
        <begin position="95"/>
        <end position="118"/>
    </location>
</feature>
<keyword evidence="3" id="KW-1003">Cell membrane</keyword>
<evidence type="ECO:0000256" key="4">
    <source>
        <dbReference type="ARBA" id="ARBA00022692"/>
    </source>
</evidence>
<proteinExistence type="inferred from homology"/>
<dbReference type="InterPro" id="IPR003370">
    <property type="entry name" value="Chromate_transpt"/>
</dbReference>
<feature type="region of interest" description="Disordered" evidence="7">
    <location>
        <begin position="1"/>
        <end position="23"/>
    </location>
</feature>
<gene>
    <name evidence="9" type="ORF">CBY09_16775</name>
</gene>
<keyword evidence="4 8" id="KW-0812">Transmembrane</keyword>
<accession>A0A235EJU9</accession>
<protein>
    <submittedName>
        <fullName evidence="9">Chromate transporter</fullName>
    </submittedName>
</protein>
<dbReference type="EMBL" id="NOIG01000010">
    <property type="protein sequence ID" value="OYD49299.1"/>
    <property type="molecule type" value="Genomic_DNA"/>
</dbReference>
<evidence type="ECO:0000256" key="7">
    <source>
        <dbReference type="SAM" id="MobiDB-lite"/>
    </source>
</evidence>
<comment type="subcellular location">
    <subcellularLocation>
        <location evidence="1">Cell membrane</location>
        <topology evidence="1">Multi-pass membrane protein</topology>
    </subcellularLocation>
</comment>
<dbReference type="PANTHER" id="PTHR43663">
    <property type="entry name" value="CHROMATE TRANSPORT PROTEIN-RELATED"/>
    <property type="match status" value="1"/>
</dbReference>
<evidence type="ECO:0000256" key="2">
    <source>
        <dbReference type="ARBA" id="ARBA00005262"/>
    </source>
</evidence>
<keyword evidence="6 8" id="KW-0472">Membrane</keyword>
<keyword evidence="5 8" id="KW-1133">Transmembrane helix</keyword>
<dbReference type="RefSeq" id="WP_094290713.1">
    <property type="nucleotide sequence ID" value="NZ_NOIG01000010.1"/>
</dbReference>
<comment type="caution">
    <text evidence="9">The sequence shown here is derived from an EMBL/GenBank/DDBJ whole genome shotgun (WGS) entry which is preliminary data.</text>
</comment>
<comment type="similarity">
    <text evidence="2">Belongs to the chromate ion transporter (CHR) (TC 2.A.51) family.</text>
</comment>
<dbReference type="InterPro" id="IPR052518">
    <property type="entry name" value="CHR_Transporter"/>
</dbReference>
<dbReference type="Pfam" id="PF02417">
    <property type="entry name" value="Chromate_transp"/>
    <property type="match status" value="1"/>
</dbReference>